<comment type="catalytic activity">
    <reaction evidence="6">
        <text>2 a quinone + NADH + H(+) = 2 a 1,4-benzosemiquinone + NAD(+)</text>
        <dbReference type="Rhea" id="RHEA:65952"/>
        <dbReference type="ChEBI" id="CHEBI:15378"/>
        <dbReference type="ChEBI" id="CHEBI:57540"/>
        <dbReference type="ChEBI" id="CHEBI:57945"/>
        <dbReference type="ChEBI" id="CHEBI:132124"/>
        <dbReference type="ChEBI" id="CHEBI:134225"/>
    </reaction>
</comment>
<dbReference type="PANTHER" id="PTHR43741:SF4">
    <property type="entry name" value="FMN-DEPENDENT NADH:QUINONE OXIDOREDUCTASE"/>
    <property type="match status" value="1"/>
</dbReference>
<evidence type="ECO:0000313" key="10">
    <source>
        <dbReference type="Proteomes" id="UP000036834"/>
    </source>
</evidence>
<dbReference type="GO" id="GO:0016652">
    <property type="term" value="F:oxidoreductase activity, acting on NAD(P)H as acceptor"/>
    <property type="evidence" value="ECO:0007669"/>
    <property type="project" value="UniProtKB-UniRule"/>
</dbReference>
<dbReference type="InterPro" id="IPR003680">
    <property type="entry name" value="Flavodoxin_fold"/>
</dbReference>
<dbReference type="GO" id="GO:0009055">
    <property type="term" value="F:electron transfer activity"/>
    <property type="evidence" value="ECO:0007669"/>
    <property type="project" value="UniProtKB-UniRule"/>
</dbReference>
<feature type="binding site" evidence="6">
    <location>
        <begin position="99"/>
        <end position="102"/>
    </location>
    <ligand>
        <name>FMN</name>
        <dbReference type="ChEBI" id="CHEBI:58210"/>
    </ligand>
</feature>
<dbReference type="PATRIC" id="fig|54915.3.peg.5990"/>
<evidence type="ECO:0000256" key="2">
    <source>
        <dbReference type="ARBA" id="ARBA00022643"/>
    </source>
</evidence>
<dbReference type="InterPro" id="IPR050104">
    <property type="entry name" value="FMN-dep_NADH:Q_OxRdtase_AzoR1"/>
</dbReference>
<keyword evidence="11" id="KW-1185">Reference proteome</keyword>
<reference evidence="8 11" key="3">
    <citation type="submission" date="2019-06" db="EMBL/GenBank/DDBJ databases">
        <title>Whole genome shotgun sequence of Brevibacillus reuszeri NBRC 15719.</title>
        <authorList>
            <person name="Hosoyama A."/>
            <person name="Uohara A."/>
            <person name="Ohji S."/>
            <person name="Ichikawa N."/>
        </authorList>
    </citation>
    <scope>NUCLEOTIDE SEQUENCE [LARGE SCALE GENOMIC DNA]</scope>
    <source>
        <strain evidence="8 11">NBRC 15719</strain>
    </source>
</reference>
<dbReference type="InterPro" id="IPR023048">
    <property type="entry name" value="NADH:quinone_OxRdtase_FMN_depd"/>
</dbReference>
<evidence type="ECO:0000313" key="9">
    <source>
        <dbReference type="EMBL" id="KNB69033.1"/>
    </source>
</evidence>
<feature type="domain" description="Flavodoxin-like fold" evidence="7">
    <location>
        <begin position="3"/>
        <end position="203"/>
    </location>
</feature>
<dbReference type="STRING" id="54915.ADS79_31430"/>
<dbReference type="Proteomes" id="UP000036834">
    <property type="component" value="Unassembled WGS sequence"/>
</dbReference>
<dbReference type="EMBL" id="LGIQ01000016">
    <property type="protein sequence ID" value="KNB69033.1"/>
    <property type="molecule type" value="Genomic_DNA"/>
</dbReference>
<reference evidence="9" key="2">
    <citation type="submission" date="2015-07" db="EMBL/GenBank/DDBJ databases">
        <title>MeaNS - Measles Nucleotide Surveillance Program.</title>
        <authorList>
            <person name="Tran T."/>
            <person name="Druce J."/>
        </authorList>
    </citation>
    <scope>NUCLEOTIDE SEQUENCE</scope>
    <source>
        <strain evidence="9">DSM 9887</strain>
    </source>
</reference>
<evidence type="ECO:0000256" key="3">
    <source>
        <dbReference type="ARBA" id="ARBA00023002"/>
    </source>
</evidence>
<dbReference type="Pfam" id="PF02525">
    <property type="entry name" value="Flavodoxin_2"/>
    <property type="match status" value="1"/>
</dbReference>
<dbReference type="RefSeq" id="WP_049742416.1">
    <property type="nucleotide sequence ID" value="NZ_BJON01000021.1"/>
</dbReference>
<organism evidence="9 10">
    <name type="scientific">Brevibacillus reuszeri</name>
    <dbReference type="NCBI Taxonomy" id="54915"/>
    <lineage>
        <taxon>Bacteria</taxon>
        <taxon>Bacillati</taxon>
        <taxon>Bacillota</taxon>
        <taxon>Bacilli</taxon>
        <taxon>Bacillales</taxon>
        <taxon>Paenibacillaceae</taxon>
        <taxon>Brevibacillus</taxon>
    </lineage>
</organism>
<keyword evidence="1 6" id="KW-0285">Flavoprotein</keyword>
<dbReference type="NCBIfam" id="NF010075">
    <property type="entry name" value="PRK13556.1"/>
    <property type="match status" value="1"/>
</dbReference>
<proteinExistence type="inferred from homology"/>
<dbReference type="PANTHER" id="PTHR43741">
    <property type="entry name" value="FMN-DEPENDENT NADH-AZOREDUCTASE 1"/>
    <property type="match status" value="1"/>
</dbReference>
<dbReference type="Gene3D" id="3.40.50.360">
    <property type="match status" value="1"/>
</dbReference>
<comment type="cofactor">
    <cofactor evidence="6">
        <name>FMN</name>
        <dbReference type="ChEBI" id="CHEBI:58210"/>
    </cofactor>
    <text evidence="6">Binds 1 FMN per subunit.</text>
</comment>
<comment type="function">
    <text evidence="6">Also exhibits azoreductase activity. Catalyzes the reductive cleavage of the azo bond in aromatic azo compounds to the corresponding amines.</text>
</comment>
<dbReference type="GO" id="GO:0010181">
    <property type="term" value="F:FMN binding"/>
    <property type="evidence" value="ECO:0007669"/>
    <property type="project" value="UniProtKB-UniRule"/>
</dbReference>
<dbReference type="EMBL" id="BJON01000021">
    <property type="protein sequence ID" value="GED71552.1"/>
    <property type="molecule type" value="Genomic_DNA"/>
</dbReference>
<dbReference type="OrthoDB" id="9805013at2"/>
<sequence>MSNVLFIKANDRPVEQATSVKLYEAFVKSYKETHPNDTVTELDLFAENLPYYGNDLITAMFKAGRGMDLTAEEQKGADYVNKYLNQFAAADKVVIAYPMWNFTVPAVLHTYMDYLSQAGKTFKYTAEGPVGLMGDKKVALLTARGGVYSEGPMAAIELASKYVKTILGFWGISNVSEVVVEGHNQFADKAEEIIHAGVVKAAQLAETF</sequence>
<dbReference type="InterPro" id="IPR029039">
    <property type="entry name" value="Flavoprotein-like_sf"/>
</dbReference>
<evidence type="ECO:0000256" key="5">
    <source>
        <dbReference type="ARBA" id="ARBA00048542"/>
    </source>
</evidence>
<dbReference type="Proteomes" id="UP000319578">
    <property type="component" value="Unassembled WGS sequence"/>
</dbReference>
<evidence type="ECO:0000256" key="1">
    <source>
        <dbReference type="ARBA" id="ARBA00022630"/>
    </source>
</evidence>
<evidence type="ECO:0000313" key="11">
    <source>
        <dbReference type="Proteomes" id="UP000319578"/>
    </source>
</evidence>
<comment type="function">
    <text evidence="6">Quinone reductase that provides resistance to thiol-specific stress caused by electrophilic quinones.</text>
</comment>
<comment type="caution">
    <text evidence="9">The sequence shown here is derived from an EMBL/GenBank/DDBJ whole genome shotgun (WGS) entry which is preliminary data.</text>
</comment>
<keyword evidence="2 6" id="KW-0288">FMN</keyword>
<protein>
    <recommendedName>
        <fullName evidence="6">FMN dependent NADH:quinone oxidoreductase</fullName>
        <ecNumber evidence="6">1.6.5.-</ecNumber>
    </recommendedName>
    <alternativeName>
        <fullName evidence="6">Azo-dye reductase</fullName>
    </alternativeName>
    <alternativeName>
        <fullName evidence="6">FMN-dependent NADH-azo compound oxidoreductase</fullName>
    </alternativeName>
    <alternativeName>
        <fullName evidence="6">FMN-dependent NADH-azoreductase</fullName>
        <ecNumber evidence="6">1.7.1.17</ecNumber>
    </alternativeName>
</protein>
<gene>
    <name evidence="6" type="primary">azoR</name>
    <name evidence="8" type="synonym">azoR3</name>
    <name evidence="9" type="ORF">ADS79_31430</name>
    <name evidence="8" type="ORF">BRE01_52540</name>
</gene>
<evidence type="ECO:0000256" key="4">
    <source>
        <dbReference type="ARBA" id="ARBA00023027"/>
    </source>
</evidence>
<comment type="catalytic activity">
    <reaction evidence="5">
        <text>N,N-dimethyl-1,4-phenylenediamine + anthranilate + 2 NAD(+) = 2-(4-dimethylaminophenyl)diazenylbenzoate + 2 NADH + 2 H(+)</text>
        <dbReference type="Rhea" id="RHEA:55872"/>
        <dbReference type="ChEBI" id="CHEBI:15378"/>
        <dbReference type="ChEBI" id="CHEBI:15783"/>
        <dbReference type="ChEBI" id="CHEBI:16567"/>
        <dbReference type="ChEBI" id="CHEBI:57540"/>
        <dbReference type="ChEBI" id="CHEBI:57945"/>
        <dbReference type="ChEBI" id="CHEBI:71579"/>
        <dbReference type="EC" id="1.7.1.17"/>
    </reaction>
    <physiologicalReaction direction="right-to-left" evidence="5">
        <dbReference type="Rhea" id="RHEA:55874"/>
    </physiologicalReaction>
</comment>
<accession>A0A0K9YJT9</accession>
<evidence type="ECO:0000256" key="6">
    <source>
        <dbReference type="HAMAP-Rule" id="MF_01216"/>
    </source>
</evidence>
<dbReference type="EC" id="1.7.1.17" evidence="6"/>
<comment type="subunit">
    <text evidence="6">Homodimer.</text>
</comment>
<comment type="caution">
    <text evidence="6">Lacks conserved residue(s) required for the propagation of feature annotation.</text>
</comment>
<keyword evidence="4 6" id="KW-0520">NAD</keyword>
<reference evidence="10" key="1">
    <citation type="submission" date="2015-07" db="EMBL/GenBank/DDBJ databases">
        <title>Genome sequencing project for genomic taxonomy and phylogenomics of Bacillus-like bacteria.</title>
        <authorList>
            <person name="Liu B."/>
            <person name="Wang J."/>
            <person name="Zhu Y."/>
            <person name="Liu G."/>
            <person name="Chen Q."/>
            <person name="Chen Z."/>
            <person name="Lan J."/>
            <person name="Che J."/>
            <person name="Ge C."/>
            <person name="Shi H."/>
            <person name="Pan Z."/>
            <person name="Liu X."/>
        </authorList>
    </citation>
    <scope>NUCLEOTIDE SEQUENCE [LARGE SCALE GENOMIC DNA]</scope>
    <source>
        <strain evidence="10">DSM 9887</strain>
    </source>
</reference>
<evidence type="ECO:0000313" key="8">
    <source>
        <dbReference type="EMBL" id="GED71552.1"/>
    </source>
</evidence>
<dbReference type="HAMAP" id="MF_01216">
    <property type="entry name" value="Azoreductase_type1"/>
    <property type="match status" value="1"/>
</dbReference>
<name>A0A0K9YJT9_9BACL</name>
<comment type="similarity">
    <text evidence="6">Belongs to the azoreductase type 1 family.</text>
</comment>
<evidence type="ECO:0000259" key="7">
    <source>
        <dbReference type="Pfam" id="PF02525"/>
    </source>
</evidence>
<dbReference type="AlphaFoldDB" id="A0A0K9YJT9"/>
<dbReference type="EC" id="1.6.5.-" evidence="6"/>
<keyword evidence="3 6" id="KW-0560">Oxidoreductase</keyword>
<dbReference type="SUPFAM" id="SSF52218">
    <property type="entry name" value="Flavoproteins"/>
    <property type="match status" value="1"/>
</dbReference>
<dbReference type="GO" id="GO:0016655">
    <property type="term" value="F:oxidoreductase activity, acting on NAD(P)H, quinone or similar compound as acceptor"/>
    <property type="evidence" value="ECO:0007669"/>
    <property type="project" value="InterPro"/>
</dbReference>